<feature type="chain" id="PRO_5003174952" description="G-protein coupled receptors family 1 profile domain-containing protein" evidence="2">
    <location>
        <begin position="18"/>
        <end position="218"/>
    </location>
</feature>
<dbReference type="Pfam" id="PF10327">
    <property type="entry name" value="7TM_GPCR_Sri"/>
    <property type="match status" value="1"/>
</dbReference>
<keyword evidence="1" id="KW-0472">Membrane</keyword>
<accession>E3LHX8</accession>
<feature type="transmembrane region" description="Helical" evidence="1">
    <location>
        <begin position="40"/>
        <end position="58"/>
    </location>
</feature>
<dbReference type="AlphaFoldDB" id="E3LHX8"/>
<evidence type="ECO:0000313" key="4">
    <source>
        <dbReference type="Proteomes" id="UP000008281"/>
    </source>
</evidence>
<feature type="transmembrane region" description="Helical" evidence="1">
    <location>
        <begin position="147"/>
        <end position="175"/>
    </location>
</feature>
<dbReference type="Proteomes" id="UP000008281">
    <property type="component" value="Unassembled WGS sequence"/>
</dbReference>
<dbReference type="OrthoDB" id="5869954at2759"/>
<sequence length="218" mass="25382">MFTIFILTIQLESLVLCFEKKHQAIAATLNFHVIPKSLEMFCYFFCMICPILSSFWFHTTHISKEEQWTYIETSPQNLREYSEGFRRIQHFDVYIKTLSIVLYMICLIFAGVILIMVFLIFTVDIFKMMHQLKPRISKSNYEKHIEAIRTLTVQFATASLCLGPPCILVIIVLSGVNEAQFLTELCIAWFASHSSANTISLLIFFPPFRKFVLTNLRL</sequence>
<organism evidence="4">
    <name type="scientific">Caenorhabditis remanei</name>
    <name type="common">Caenorhabditis vulgaris</name>
    <dbReference type="NCBI Taxonomy" id="31234"/>
    <lineage>
        <taxon>Eukaryota</taxon>
        <taxon>Metazoa</taxon>
        <taxon>Ecdysozoa</taxon>
        <taxon>Nematoda</taxon>
        <taxon>Chromadorea</taxon>
        <taxon>Rhabditida</taxon>
        <taxon>Rhabditina</taxon>
        <taxon>Rhabditomorpha</taxon>
        <taxon>Rhabditoidea</taxon>
        <taxon>Rhabditidae</taxon>
        <taxon>Peloderinae</taxon>
        <taxon>Caenorhabditis</taxon>
    </lineage>
</organism>
<feature type="transmembrane region" description="Helical" evidence="1">
    <location>
        <begin position="100"/>
        <end position="126"/>
    </location>
</feature>
<dbReference type="HOGENOM" id="CLU_067919_2_0_1"/>
<name>E3LHX8_CAERE</name>
<feature type="transmembrane region" description="Helical" evidence="1">
    <location>
        <begin position="187"/>
        <end position="208"/>
    </location>
</feature>
<gene>
    <name evidence="3" type="ORF">CRE_09280</name>
</gene>
<keyword evidence="2" id="KW-0732">Signal</keyword>
<dbReference type="EMBL" id="DS268409">
    <property type="protein sequence ID" value="EFO94815.1"/>
    <property type="molecule type" value="Genomic_DNA"/>
</dbReference>
<dbReference type="PANTHER" id="PTHR45830">
    <property type="entry name" value="SERPENTINE RECEPTOR, CLASS I"/>
    <property type="match status" value="1"/>
</dbReference>
<evidence type="ECO:0000256" key="1">
    <source>
        <dbReference type="SAM" id="Phobius"/>
    </source>
</evidence>
<keyword evidence="1" id="KW-1133">Transmembrane helix</keyword>
<evidence type="ECO:0000256" key="2">
    <source>
        <dbReference type="SAM" id="SignalP"/>
    </source>
</evidence>
<dbReference type="eggNOG" id="ENOG502TJM3">
    <property type="taxonomic scope" value="Eukaryota"/>
</dbReference>
<dbReference type="PANTHER" id="PTHR45830:SF3">
    <property type="entry name" value="G PROTEIN-COUPLED RECEPTOR-RELATED"/>
    <property type="match status" value="1"/>
</dbReference>
<evidence type="ECO:0000313" key="3">
    <source>
        <dbReference type="EMBL" id="EFO94815.1"/>
    </source>
</evidence>
<reference evidence="3" key="1">
    <citation type="submission" date="2007-07" db="EMBL/GenBank/DDBJ databases">
        <title>PCAP assembly of the Caenorhabditis remanei genome.</title>
        <authorList>
            <consortium name="The Caenorhabditis remanei Sequencing Consortium"/>
            <person name="Wilson R.K."/>
        </authorList>
    </citation>
    <scope>NUCLEOTIDE SEQUENCE [LARGE SCALE GENOMIC DNA]</scope>
    <source>
        <strain evidence="3">PB4641</strain>
    </source>
</reference>
<dbReference type="InterPro" id="IPR019429">
    <property type="entry name" value="7TM_GPCR_serpentine_rcpt_Sri"/>
</dbReference>
<keyword evidence="1" id="KW-0812">Transmembrane</keyword>
<protein>
    <recommendedName>
        <fullName evidence="5">G-protein coupled receptors family 1 profile domain-containing protein</fullName>
    </recommendedName>
</protein>
<dbReference type="InParanoid" id="E3LHX8"/>
<keyword evidence="4" id="KW-1185">Reference proteome</keyword>
<feature type="signal peptide" evidence="2">
    <location>
        <begin position="1"/>
        <end position="17"/>
    </location>
</feature>
<proteinExistence type="predicted"/>
<evidence type="ECO:0008006" key="5">
    <source>
        <dbReference type="Google" id="ProtNLM"/>
    </source>
</evidence>